<dbReference type="PROSITE" id="PS50181">
    <property type="entry name" value="FBOX"/>
    <property type="match status" value="1"/>
</dbReference>
<accession>A0A915DWQ0</accession>
<feature type="domain" description="F-box" evidence="1">
    <location>
        <begin position="1"/>
        <end position="47"/>
    </location>
</feature>
<reference evidence="3" key="1">
    <citation type="submission" date="2022-11" db="UniProtKB">
        <authorList>
            <consortium name="WormBaseParasite"/>
        </authorList>
    </citation>
    <scope>IDENTIFICATION</scope>
</reference>
<dbReference type="AlphaFoldDB" id="A0A915DWQ0"/>
<evidence type="ECO:0000313" key="2">
    <source>
        <dbReference type="Proteomes" id="UP000887574"/>
    </source>
</evidence>
<protein>
    <submittedName>
        <fullName evidence="3">F-box domain-containing protein</fullName>
    </submittedName>
</protein>
<dbReference type="WBParaSite" id="jg23755">
    <property type="protein sequence ID" value="jg23755"/>
    <property type="gene ID" value="jg23755"/>
</dbReference>
<name>A0A915DWQ0_9BILA</name>
<dbReference type="Proteomes" id="UP000887574">
    <property type="component" value="Unplaced"/>
</dbReference>
<keyword evidence="2" id="KW-1185">Reference proteome</keyword>
<dbReference type="InterPro" id="IPR001810">
    <property type="entry name" value="F-box_dom"/>
</dbReference>
<proteinExistence type="predicted"/>
<evidence type="ECO:0000313" key="3">
    <source>
        <dbReference type="WBParaSite" id="jg23755"/>
    </source>
</evidence>
<sequence length="124" mass="14635">MLPTEILFDVIRVLPYTSLPHLLPVSKKINKIISLCFTEENRAFEVLYSELKDLHPPHEVLGKIVMVKKEYRASILHRLVNQMSVHQLLHSTGHRCCPQFAKEAIKTRMDHLWWEALPWESLRR</sequence>
<organism evidence="2 3">
    <name type="scientific">Ditylenchus dipsaci</name>
    <dbReference type="NCBI Taxonomy" id="166011"/>
    <lineage>
        <taxon>Eukaryota</taxon>
        <taxon>Metazoa</taxon>
        <taxon>Ecdysozoa</taxon>
        <taxon>Nematoda</taxon>
        <taxon>Chromadorea</taxon>
        <taxon>Rhabditida</taxon>
        <taxon>Tylenchina</taxon>
        <taxon>Tylenchomorpha</taxon>
        <taxon>Sphaerularioidea</taxon>
        <taxon>Anguinidae</taxon>
        <taxon>Anguininae</taxon>
        <taxon>Ditylenchus</taxon>
    </lineage>
</organism>
<evidence type="ECO:0000259" key="1">
    <source>
        <dbReference type="PROSITE" id="PS50181"/>
    </source>
</evidence>